<dbReference type="Pfam" id="PF16267">
    <property type="entry name" value="DUF4920"/>
    <property type="match status" value="1"/>
</dbReference>
<protein>
    <submittedName>
        <fullName evidence="2">DUF4920 domain-containing protein</fullName>
    </submittedName>
</protein>
<evidence type="ECO:0000256" key="1">
    <source>
        <dbReference type="SAM" id="SignalP"/>
    </source>
</evidence>
<dbReference type="Proteomes" id="UP000622475">
    <property type="component" value="Unassembled WGS sequence"/>
</dbReference>
<reference evidence="2" key="1">
    <citation type="submission" date="2020-10" db="EMBL/GenBank/DDBJ databases">
        <title>Mucilaginibacter mali sp. nov., isolated from rhizosphere soil of apple orchard.</title>
        <authorList>
            <person name="Lee J.-S."/>
            <person name="Kim H.S."/>
            <person name="Kim J.-S."/>
        </authorList>
    </citation>
    <scope>NUCLEOTIDE SEQUENCE</scope>
    <source>
        <strain evidence="2">KCTC 22746</strain>
    </source>
</reference>
<dbReference type="EMBL" id="JADFFL010000006">
    <property type="protein sequence ID" value="MBE9663287.1"/>
    <property type="molecule type" value="Genomic_DNA"/>
</dbReference>
<gene>
    <name evidence="2" type="ORF">IRJ16_15470</name>
</gene>
<dbReference type="InterPro" id="IPR032577">
    <property type="entry name" value="DUF4920"/>
</dbReference>
<name>A0A929KZ39_9SPHI</name>
<evidence type="ECO:0000313" key="2">
    <source>
        <dbReference type="EMBL" id="MBE9663287.1"/>
    </source>
</evidence>
<dbReference type="RefSeq" id="WP_194112525.1">
    <property type="nucleotide sequence ID" value="NZ_JADFFL010000006.1"/>
</dbReference>
<keyword evidence="1" id="KW-0732">Signal</keyword>
<evidence type="ECO:0000313" key="3">
    <source>
        <dbReference type="Proteomes" id="UP000622475"/>
    </source>
</evidence>
<proteinExistence type="predicted"/>
<feature type="chain" id="PRO_5036699304" evidence="1">
    <location>
        <begin position="19"/>
        <end position="140"/>
    </location>
</feature>
<sequence>MRTYLTCFLLLLSLGTFAQKLPHGTVYGRKPNTVGLIQADKLDKFMGKRPRVSITIAGRVSLVTKTKGGWFDVDAGNGNIITAHFAKTGINIPRELKNRYVIIEGIAQKKMTPLAKKGEKPEGNSKQTLFFEVRGLMVDK</sequence>
<accession>A0A929KZ39</accession>
<comment type="caution">
    <text evidence="2">The sequence shown here is derived from an EMBL/GenBank/DDBJ whole genome shotgun (WGS) entry which is preliminary data.</text>
</comment>
<feature type="signal peptide" evidence="1">
    <location>
        <begin position="1"/>
        <end position="18"/>
    </location>
</feature>
<keyword evidence="3" id="KW-1185">Reference proteome</keyword>
<organism evidence="2 3">
    <name type="scientific">Mucilaginibacter myungsuensis</name>
    <dbReference type="NCBI Taxonomy" id="649104"/>
    <lineage>
        <taxon>Bacteria</taxon>
        <taxon>Pseudomonadati</taxon>
        <taxon>Bacteroidota</taxon>
        <taxon>Sphingobacteriia</taxon>
        <taxon>Sphingobacteriales</taxon>
        <taxon>Sphingobacteriaceae</taxon>
        <taxon>Mucilaginibacter</taxon>
    </lineage>
</organism>
<dbReference type="AlphaFoldDB" id="A0A929KZ39"/>